<evidence type="ECO:0000256" key="12">
    <source>
        <dbReference type="PROSITE-ProRule" id="PRU00781"/>
    </source>
</evidence>
<feature type="compositionally biased region" description="Polar residues" evidence="14">
    <location>
        <begin position="147"/>
        <end position="174"/>
    </location>
</feature>
<feature type="region of interest" description="Disordered" evidence="14">
    <location>
        <begin position="2153"/>
        <end position="2197"/>
    </location>
</feature>
<protein>
    <recommendedName>
        <fullName evidence="2">1-phosphatidylinositol-3-phosphate 5-kinase</fullName>
        <ecNumber evidence="2">2.7.1.150</ecNumber>
    </recommendedName>
    <alternativeName>
        <fullName evidence="10">Type III PIP kinase</fullName>
    </alternativeName>
</protein>
<feature type="compositionally biased region" description="Polar residues" evidence="14">
    <location>
        <begin position="573"/>
        <end position="591"/>
    </location>
</feature>
<evidence type="ECO:0000256" key="7">
    <source>
        <dbReference type="ARBA" id="ARBA00022777"/>
    </source>
</evidence>
<feature type="compositionally biased region" description="Low complexity" evidence="14">
    <location>
        <begin position="10"/>
        <end position="22"/>
    </location>
</feature>
<dbReference type="EMBL" id="CP003002">
    <property type="protein sequence ID" value="AEO53355.1"/>
    <property type="molecule type" value="Genomic_DNA"/>
</dbReference>
<dbReference type="VEuPathDB" id="FungiDB:MYCTH_2294543"/>
<dbReference type="FunFam" id="3.30.40.10:FF:000283">
    <property type="entry name" value="1-phosphatidylinositol-3-phosphate 5-kinase (Fab1)"/>
    <property type="match status" value="1"/>
</dbReference>
<dbReference type="SUPFAM" id="SSF52029">
    <property type="entry name" value="GroEL apical domain-like"/>
    <property type="match status" value="1"/>
</dbReference>
<feature type="compositionally biased region" description="Polar residues" evidence="14">
    <location>
        <begin position="2017"/>
        <end position="2027"/>
    </location>
</feature>
<dbReference type="InterPro" id="IPR017455">
    <property type="entry name" value="Znf_FYVE-rel"/>
</dbReference>
<feature type="compositionally biased region" description="Basic and acidic residues" evidence="14">
    <location>
        <begin position="530"/>
        <end position="540"/>
    </location>
</feature>
<feature type="compositionally biased region" description="Basic residues" evidence="14">
    <location>
        <begin position="592"/>
        <end position="602"/>
    </location>
</feature>
<dbReference type="EC" id="2.7.1.150" evidence="2"/>
<dbReference type="GO" id="GO:0005524">
    <property type="term" value="F:ATP binding"/>
    <property type="evidence" value="ECO:0007669"/>
    <property type="project" value="UniProtKB-UniRule"/>
</dbReference>
<dbReference type="RefSeq" id="XP_003658600.1">
    <property type="nucleotide sequence ID" value="XM_003658552.1"/>
</dbReference>
<feature type="domain" description="PIPK" evidence="16">
    <location>
        <begin position="2161"/>
        <end position="2479"/>
    </location>
</feature>
<dbReference type="GO" id="GO:0000285">
    <property type="term" value="F:1-phosphatidylinositol-3-phosphate 5-kinase activity"/>
    <property type="evidence" value="ECO:0007669"/>
    <property type="project" value="UniProtKB-EC"/>
</dbReference>
<dbReference type="SUPFAM" id="SSF57903">
    <property type="entry name" value="FYVE/PHD zinc finger"/>
    <property type="match status" value="1"/>
</dbReference>
<dbReference type="Pfam" id="PF01504">
    <property type="entry name" value="PIP5K"/>
    <property type="match status" value="2"/>
</dbReference>
<evidence type="ECO:0000256" key="10">
    <source>
        <dbReference type="ARBA" id="ARBA00075294"/>
    </source>
</evidence>
<feature type="region of interest" description="Disordered" evidence="14">
    <location>
        <begin position="1068"/>
        <end position="1148"/>
    </location>
</feature>
<evidence type="ECO:0000259" key="15">
    <source>
        <dbReference type="PROSITE" id="PS50178"/>
    </source>
</evidence>
<dbReference type="Gene3D" id="3.30.40.10">
    <property type="entry name" value="Zinc/RING finger domain, C3HC4 (zinc finger)"/>
    <property type="match status" value="1"/>
</dbReference>
<dbReference type="InterPro" id="IPR044769">
    <property type="entry name" value="PIKfyve_PIPKc"/>
</dbReference>
<dbReference type="InterPro" id="IPR002498">
    <property type="entry name" value="PInositol-4-P-4/5-kinase_core"/>
</dbReference>
<dbReference type="GO" id="GO:0008270">
    <property type="term" value="F:zinc ion binding"/>
    <property type="evidence" value="ECO:0007669"/>
    <property type="project" value="UniProtKB-KW"/>
</dbReference>
<keyword evidence="18" id="KW-1185">Reference proteome</keyword>
<feature type="compositionally biased region" description="Basic and acidic residues" evidence="14">
    <location>
        <begin position="1973"/>
        <end position="1983"/>
    </location>
</feature>
<keyword evidence="9 12" id="KW-0067">ATP-binding</keyword>
<dbReference type="InterPro" id="IPR027483">
    <property type="entry name" value="PInositol-4-P-4/5-kinase_C_sf"/>
</dbReference>
<feature type="compositionally biased region" description="Low complexity" evidence="14">
    <location>
        <begin position="1119"/>
        <end position="1136"/>
    </location>
</feature>
<dbReference type="Gene3D" id="3.30.800.10">
    <property type="entry name" value="Phosphatidylinositol Phosphate Kinase II Beta"/>
    <property type="match status" value="1"/>
</dbReference>
<dbReference type="InterPro" id="IPR013083">
    <property type="entry name" value="Znf_RING/FYVE/PHD"/>
</dbReference>
<dbReference type="FunCoup" id="G2Q1S1">
    <property type="interactions" value="771"/>
</dbReference>
<keyword evidence="3 12" id="KW-0808">Transferase</keyword>
<feature type="compositionally biased region" description="Polar residues" evidence="14">
    <location>
        <begin position="74"/>
        <end position="88"/>
    </location>
</feature>
<evidence type="ECO:0000256" key="13">
    <source>
        <dbReference type="SAM" id="Coils"/>
    </source>
</evidence>
<feature type="region of interest" description="Disordered" evidence="14">
    <location>
        <begin position="1627"/>
        <end position="1694"/>
    </location>
</feature>
<feature type="compositionally biased region" description="Low complexity" evidence="14">
    <location>
        <begin position="1068"/>
        <end position="1080"/>
    </location>
</feature>
<dbReference type="InterPro" id="IPR027409">
    <property type="entry name" value="GroEL-like_apical_dom_sf"/>
</dbReference>
<evidence type="ECO:0000256" key="1">
    <source>
        <dbReference type="ARBA" id="ARBA00000768"/>
    </source>
</evidence>
<dbReference type="InterPro" id="IPR027484">
    <property type="entry name" value="PInositol-4-P-5-kinase_N"/>
</dbReference>
<feature type="region of interest" description="Disordered" evidence="14">
    <location>
        <begin position="510"/>
        <end position="543"/>
    </location>
</feature>
<feature type="compositionally biased region" description="Low complexity" evidence="14">
    <location>
        <begin position="310"/>
        <end position="328"/>
    </location>
</feature>
<feature type="coiled-coil region" evidence="13">
    <location>
        <begin position="1541"/>
        <end position="1568"/>
    </location>
</feature>
<dbReference type="Gene3D" id="3.30.810.10">
    <property type="entry name" value="2-Layer Sandwich"/>
    <property type="match status" value="1"/>
</dbReference>
<organism evidence="17 18">
    <name type="scientific">Thermothelomyces thermophilus (strain ATCC 42464 / BCRC 31852 / DSM 1799)</name>
    <name type="common">Sporotrichum thermophile</name>
    <dbReference type="NCBI Taxonomy" id="573729"/>
    <lineage>
        <taxon>Eukaryota</taxon>
        <taxon>Fungi</taxon>
        <taxon>Dikarya</taxon>
        <taxon>Ascomycota</taxon>
        <taxon>Pezizomycotina</taxon>
        <taxon>Sordariomycetes</taxon>
        <taxon>Sordariomycetidae</taxon>
        <taxon>Sordariales</taxon>
        <taxon>Chaetomiaceae</taxon>
        <taxon>Thermothelomyces</taxon>
    </lineage>
</organism>
<evidence type="ECO:0000259" key="16">
    <source>
        <dbReference type="PROSITE" id="PS51455"/>
    </source>
</evidence>
<feature type="compositionally biased region" description="Basic and acidic residues" evidence="14">
    <location>
        <begin position="1775"/>
        <end position="1787"/>
    </location>
</feature>
<feature type="region of interest" description="Disordered" evidence="14">
    <location>
        <begin position="62"/>
        <end position="88"/>
    </location>
</feature>
<dbReference type="PROSITE" id="PS50178">
    <property type="entry name" value="ZF_FYVE"/>
    <property type="match status" value="1"/>
</dbReference>
<gene>
    <name evidence="17" type="ORF">MYCTH_2294543</name>
</gene>
<feature type="compositionally biased region" description="Basic and acidic residues" evidence="14">
    <location>
        <begin position="1999"/>
        <end position="2011"/>
    </location>
</feature>
<keyword evidence="6 11" id="KW-0863">Zinc-finger</keyword>
<keyword evidence="4" id="KW-0479">Metal-binding</keyword>
<feature type="region of interest" description="Disordered" evidence="14">
    <location>
        <begin position="569"/>
        <end position="627"/>
    </location>
</feature>
<feature type="region of interest" description="Disordered" evidence="14">
    <location>
        <begin position="1923"/>
        <end position="2059"/>
    </location>
</feature>
<dbReference type="CDD" id="cd03334">
    <property type="entry name" value="Fab1_TCP"/>
    <property type="match status" value="1"/>
</dbReference>
<feature type="region of interest" description="Disordered" evidence="14">
    <location>
        <begin position="1"/>
        <end position="38"/>
    </location>
</feature>
<feature type="compositionally biased region" description="Low complexity" evidence="14">
    <location>
        <begin position="349"/>
        <end position="363"/>
    </location>
</feature>
<evidence type="ECO:0000256" key="14">
    <source>
        <dbReference type="SAM" id="MobiDB-lite"/>
    </source>
</evidence>
<dbReference type="SUPFAM" id="SSF56104">
    <property type="entry name" value="SAICAR synthase-like"/>
    <property type="match status" value="1"/>
</dbReference>
<dbReference type="GO" id="GO:0010008">
    <property type="term" value="C:endosome membrane"/>
    <property type="evidence" value="ECO:0007669"/>
    <property type="project" value="TreeGrafter"/>
</dbReference>
<dbReference type="InParanoid" id="G2Q1S1"/>
<feature type="compositionally biased region" description="Low complexity" evidence="14">
    <location>
        <begin position="1741"/>
        <end position="1763"/>
    </location>
</feature>
<evidence type="ECO:0000313" key="17">
    <source>
        <dbReference type="EMBL" id="AEO53355.1"/>
    </source>
</evidence>
<evidence type="ECO:0000256" key="6">
    <source>
        <dbReference type="ARBA" id="ARBA00022771"/>
    </source>
</evidence>
<dbReference type="InterPro" id="IPR002423">
    <property type="entry name" value="Cpn60/GroEL/TCP-1"/>
</dbReference>
<reference evidence="17 18" key="1">
    <citation type="journal article" date="2011" name="Nat. Biotechnol.">
        <title>Comparative genomic analysis of the thermophilic biomass-degrading fungi Myceliophthora thermophila and Thielavia terrestris.</title>
        <authorList>
            <person name="Berka R.M."/>
            <person name="Grigoriev I.V."/>
            <person name="Otillar R."/>
            <person name="Salamov A."/>
            <person name="Grimwood J."/>
            <person name="Reid I."/>
            <person name="Ishmael N."/>
            <person name="John T."/>
            <person name="Darmond C."/>
            <person name="Moisan M.-C."/>
            <person name="Henrissat B."/>
            <person name="Coutinho P.M."/>
            <person name="Lombard V."/>
            <person name="Natvig D.O."/>
            <person name="Lindquist E."/>
            <person name="Schmutz J."/>
            <person name="Lucas S."/>
            <person name="Harris P."/>
            <person name="Powlowski J."/>
            <person name="Bellemare A."/>
            <person name="Taylor D."/>
            <person name="Butler G."/>
            <person name="de Vries R.P."/>
            <person name="Allijn I.E."/>
            <person name="van den Brink J."/>
            <person name="Ushinsky S."/>
            <person name="Storms R."/>
            <person name="Powell A.J."/>
            <person name="Paulsen I.T."/>
            <person name="Elbourne L.D.H."/>
            <person name="Baker S.E."/>
            <person name="Magnuson J."/>
            <person name="LaBoissiere S."/>
            <person name="Clutterbuck A.J."/>
            <person name="Martinez D."/>
            <person name="Wogulis M."/>
            <person name="de Leon A.L."/>
            <person name="Rey M.W."/>
            <person name="Tsang A."/>
        </authorList>
    </citation>
    <scope>NUCLEOTIDE SEQUENCE [LARGE SCALE GENOMIC DNA]</scope>
    <source>
        <strain evidence="18">ATCC 42464 / BCRC 31852 / DSM 1799</strain>
    </source>
</reference>
<dbReference type="PANTHER" id="PTHR45748">
    <property type="entry name" value="1-PHOSPHATIDYLINOSITOL 3-PHOSPHATE 5-KINASE-RELATED"/>
    <property type="match status" value="1"/>
</dbReference>
<dbReference type="OMA" id="QSVWNDT"/>
<dbReference type="PROSITE" id="PS51455">
    <property type="entry name" value="PIPK"/>
    <property type="match status" value="1"/>
</dbReference>
<dbReference type="STRING" id="573729.G2Q1S1"/>
<dbReference type="FunFam" id="3.30.810.10:FF:000001">
    <property type="entry name" value="1-phosphatidylinositol 3-phosphate 5-kinase FAB1"/>
    <property type="match status" value="1"/>
</dbReference>
<evidence type="ECO:0000256" key="9">
    <source>
        <dbReference type="ARBA" id="ARBA00022840"/>
    </source>
</evidence>
<evidence type="ECO:0000256" key="11">
    <source>
        <dbReference type="PROSITE-ProRule" id="PRU00091"/>
    </source>
</evidence>
<evidence type="ECO:0000256" key="2">
    <source>
        <dbReference type="ARBA" id="ARBA00012009"/>
    </source>
</evidence>
<feature type="compositionally biased region" description="Low complexity" evidence="14">
    <location>
        <begin position="175"/>
        <end position="199"/>
    </location>
</feature>
<evidence type="ECO:0000313" key="18">
    <source>
        <dbReference type="Proteomes" id="UP000007322"/>
    </source>
</evidence>
<dbReference type="OrthoDB" id="158357at2759"/>
<feature type="compositionally biased region" description="Basic residues" evidence="14">
    <location>
        <begin position="1929"/>
        <end position="1941"/>
    </location>
</feature>
<dbReference type="GeneID" id="11509139"/>
<sequence>MANPHGLEAPSLGPSVPSSPVDARSRRDSAASLSVASHADREHYALALDKIHTSASQSNVLTTFNDFAPPPDSLPSSEPKSTTSDMVQQGLSGLYTRFKEAVGAVGKASAQEVDDANSQDGASSRKSVGAAGESAKTSPLPRGESGATASTHESAAISEIQTSGLSSSGVPTSESQTTAPQSSSKASSITTPSTSKTPSLQNMPKMAKAGAPTAVNAAVDPVTAQGVMEMDASAGRAARVEDQLPNRAGGRMSISRPADTPPIPSPSGNASLDSVATVDRMAMPSNRSRRDDVVSMDGSIDAPRSPSQPAAEGRASSSSSSRPTPSAETMRRPAVIDRIASSRGRSHSRSSSLGPGAAASPVSTSAHSSVYHDSFTHNERPQRLQSGILRIPGTTTNEGSPEVVNARLERMRKQVLSKEFWMADETCKECFLCGTPFTAFRRKHHCRTCGCIFDSKCTSSISGQKFGVQGNLRVCKTCLSVINRRYDSGSDDSADESYLPAILRASHQAKAASPVTARLRTDDEASSISERTEQAEDPRDATTPMMAIPATRRMGENNRHSAVLEIDMPQLSRPGSSRSLKSLSATRPQSSGHRRHHSKHNILSRLKAPPEERAPFRTPASEDLAKKKPNVNAFHADNIIDPELADYMSDESSEDEQMSSIFATMEGGDFQSPSLDPGRASFGTYLSAGRKHRFRTGEKSISGPSHAGRGYEEANGLQNLSIHTRPPRRRNLSTASASIHHLRSPWPKSAVLKGPSASADTLSIFESVVDTPALKRRNSIRDGKPAEEGLSPASLQHAKKLFRQLLQDAEIPNPASWEKALIPILDKCAEDVDPDIRNGDDMDIRHWVKLKRIPGGKPSDTAYVHGVVFTKNLALKSMPRKIRNPRIVIITFPLEYQRHPEQHFMSLQPVIEQEKEYLRMVVNRILNLEPHVLLVARSVAGLALQYLSEANVAVAYNVKPSVLEAVARIVNMPVISSMDMLTLGARVGVCENFEVKTFVNNEIRGRKKTYIFISGCPKDRGCTIALRGASSEVLARMKRITEFMVYVIYNLKLESCLMRDEFVQVPSEASPAARPASPSEQSRDSLPPPPGEETPDPSSDRPAAVVTRQSTENGDTLRDAGGTTAAAAESELSSAENAPQRATEPAQRPISMHDLHSHEQVPDNLPMPSFHSEMVEKYETRILSTSPFVKFREPYLLMKAREQERRATYLKRLLEQEETEATDGDEKQNPEPFQLVQPEMVRGVEQRAPKKVMEVLHAVHDAEYDRAMHSFRTQAKQWEAYVHASADLFDPYSHQNIVVLYSVTCTATKIPCSEPSLVAIEFYNEHPDPKSGLDQDCTLGQYIEDICECADFICYSNGCDRKMHEHHRTYVHDNARLTIILKTSPAWPENFPEKPQVRDEDEDETGICMWNYCKLCDKHFGLMPMSVSTWKYSFGKYLELSFWNRGLQPHPQSGCPHDHQKDHIRYFYYLYRDIAVKVHYDPIDLYEIIVPRTKITWKVDYDLRVKNDVFLRAEDRWNRFMNSVMARLKSIRIDSVLPEKAEACKAEVERLSKKAQEDQAELIRALQDAYMNSKYYEVIPFNTVIRAMLEKVTDWDAAFAKFEADFLSDKDVRQLTIIQLKKIFTDHETKESLPSTEGTPSLASENEEKTTPATSPPGSSEVEERPSQPSDGDASPPQETPLSPAAEPVPAQKEGVAVETEVLLERVEPLDLAAPNPSAVTNLLFPAAEAAAEAPEPPSDHPSSSTSSATVSASATSSPAQASAPPPPPTGHMSLSEKVEQLRREQQRALANDTRGSAAGVENAASTPKPAAERAVPRRSGAAVSPPIVRAISHPPGSLPRTQSAIGKLLREQKAQDVGSETQKAPGEVGPKGDKKFADRIGLGALKSHRKAGPSGIPRYVHKRESKVSTLARHFEQLSREFEKERLKDRKQRAAKMHHTRAFLPRSSTRTIVEVYKDVDQAVQEPAPEDDQLLDKERGDKPAEQSSTIAAEATLPESQRSKPPETERSVPQERISSEPTSQQDETVAQTEAEEGRQEGRAGFEDEGAESDGDNPAITLDDILPNVKEFADTLERSEEIAEELPKYQKKSLMTMLTNFWAERSASGWPQLEYPINATDHIFFDSDVIIREDEPSSLVAFALNSEDYRSKLAEIRQKWDTPDEPEAGESSSDGLAMKGPQTSGPDSAKAGNKASRSDAELERSLLRKTGMHVKYQFTDGSARMTCQIFYAEQFDALRRKCGVADRFVESLSRCLKWDSKGGKTKSVFLKTLDERFVLKSLSPSETSSFLRCAPNYFTIMKEALFHDLPSVIAKMFGFFRVFIKNPLTNTEIKLDLLVMENLFYDRFPSRTFDLKGSMRNRKIQSTGEQNEVLLDENMVEYIYESPLFSREHSKRLLRASVFNDTLFLAKQDVMDYSLMVAVDEVKKEIAVGIIDCIRTYTWDKQLESWIKNRGFAGGGRNRPTVTSPKEYKSRFREAMAR</sequence>
<dbReference type="eggNOG" id="KOG0230">
    <property type="taxonomic scope" value="Eukaryota"/>
</dbReference>
<feature type="region of interest" description="Disordered" evidence="14">
    <location>
        <begin position="1727"/>
        <end position="1906"/>
    </location>
</feature>
<name>G2Q1S1_THET4</name>
<feature type="region of interest" description="Disordered" evidence="14">
    <location>
        <begin position="103"/>
        <end position="212"/>
    </location>
</feature>
<evidence type="ECO:0000256" key="4">
    <source>
        <dbReference type="ARBA" id="ARBA00022723"/>
    </source>
</evidence>
<feature type="domain" description="FYVE-type" evidence="15">
    <location>
        <begin position="424"/>
        <end position="483"/>
    </location>
</feature>
<dbReference type="GO" id="GO:0046854">
    <property type="term" value="P:phosphatidylinositol phosphate biosynthetic process"/>
    <property type="evidence" value="ECO:0007669"/>
    <property type="project" value="TreeGrafter"/>
</dbReference>
<dbReference type="SMART" id="SM00064">
    <property type="entry name" value="FYVE"/>
    <property type="match status" value="1"/>
</dbReference>
<dbReference type="SMART" id="SM00330">
    <property type="entry name" value="PIPKc"/>
    <property type="match status" value="1"/>
</dbReference>
<keyword evidence="7 12" id="KW-0418">Kinase</keyword>
<comment type="catalytic activity">
    <reaction evidence="1">
        <text>a 1,2-diacyl-sn-glycero-3-phospho-(1D-myo-inositol-3-phosphate) + ATP = a 1,2-diacyl-sn-glycero-3-phospho-(1D-myo-inositol-3,5-bisphosphate) + ADP + H(+)</text>
        <dbReference type="Rhea" id="RHEA:13609"/>
        <dbReference type="ChEBI" id="CHEBI:15378"/>
        <dbReference type="ChEBI" id="CHEBI:30616"/>
        <dbReference type="ChEBI" id="CHEBI:57923"/>
        <dbReference type="ChEBI" id="CHEBI:58088"/>
        <dbReference type="ChEBI" id="CHEBI:456216"/>
        <dbReference type="EC" id="2.7.1.150"/>
    </reaction>
</comment>
<dbReference type="CDD" id="cd17300">
    <property type="entry name" value="PIPKc_PIKfyve"/>
    <property type="match status" value="1"/>
</dbReference>
<dbReference type="FunFam" id="3.30.800.10:FF:000005">
    <property type="entry name" value="1-phosphatidylinositol-3-phosphate 5-kinase (Fab1)"/>
    <property type="match status" value="1"/>
</dbReference>
<dbReference type="HOGENOM" id="CLU_000480_0_0_1"/>
<feature type="compositionally biased region" description="Polar residues" evidence="14">
    <location>
        <begin position="1632"/>
        <end position="1644"/>
    </location>
</feature>
<dbReference type="Pfam" id="PF00118">
    <property type="entry name" value="Cpn60_TCP1"/>
    <property type="match status" value="1"/>
</dbReference>
<dbReference type="Proteomes" id="UP000007322">
    <property type="component" value="Chromosome 1"/>
</dbReference>
<feature type="compositionally biased region" description="Basic and acidic residues" evidence="14">
    <location>
        <begin position="2033"/>
        <end position="2043"/>
    </location>
</feature>
<accession>G2Q1S1</accession>
<keyword evidence="8" id="KW-0862">Zinc</keyword>
<evidence type="ECO:0000256" key="8">
    <source>
        <dbReference type="ARBA" id="ARBA00022833"/>
    </source>
</evidence>
<dbReference type="PANTHER" id="PTHR45748:SF7">
    <property type="entry name" value="1-PHOSPHATIDYLINOSITOL 3-PHOSPHATE 5-KINASE-RELATED"/>
    <property type="match status" value="1"/>
</dbReference>
<dbReference type="InterPro" id="IPR011011">
    <property type="entry name" value="Znf_FYVE_PHD"/>
</dbReference>
<dbReference type="GO" id="GO:0000329">
    <property type="term" value="C:fungal-type vacuole membrane"/>
    <property type="evidence" value="ECO:0007669"/>
    <property type="project" value="TreeGrafter"/>
</dbReference>
<evidence type="ECO:0000256" key="5">
    <source>
        <dbReference type="ARBA" id="ARBA00022741"/>
    </source>
</evidence>
<dbReference type="Gene3D" id="3.50.7.10">
    <property type="entry name" value="GroEL"/>
    <property type="match status" value="1"/>
</dbReference>
<dbReference type="InterPro" id="IPR000306">
    <property type="entry name" value="Znf_FYVE"/>
</dbReference>
<feature type="region of interest" description="Disordered" evidence="14">
    <location>
        <begin position="230"/>
        <end position="400"/>
    </location>
</feature>
<keyword evidence="13" id="KW-0175">Coiled coil</keyword>
<dbReference type="FunFam" id="3.50.7.10:FF:000007">
    <property type="entry name" value="1-phosphatidylinositol 3-phosphate 5-kinase isoform X1"/>
    <property type="match status" value="1"/>
</dbReference>
<dbReference type="Pfam" id="PF01363">
    <property type="entry name" value="FYVE"/>
    <property type="match status" value="1"/>
</dbReference>
<keyword evidence="5 12" id="KW-0547">Nucleotide-binding</keyword>
<proteinExistence type="predicted"/>
<dbReference type="KEGG" id="mtm:MYCTH_2294543"/>
<evidence type="ECO:0000256" key="3">
    <source>
        <dbReference type="ARBA" id="ARBA00022679"/>
    </source>
</evidence>